<keyword evidence="2" id="KW-0282">Flagellum</keyword>
<dbReference type="Proteomes" id="UP000289954">
    <property type="component" value="Unassembled WGS sequence"/>
</dbReference>
<dbReference type="InterPro" id="IPR013384">
    <property type="entry name" value="Flagell_FlgL"/>
</dbReference>
<sequence length="303" mass="31711">MIPRVTHLTVQRQTLSNLQGNLTAMADLQAQLSSGKKITVPSDDPAGASDVLRLRGEQRALTQYSRNATDGDSWLTTVDSALQASLTAMRRARDLTIQGGNGGLGQSSRDALAADIEGVRATIMDQANASYSGRTVFAGTSDAGFAFDPGANPLDPPAVKYAWHGVAGSSVERRVSDATTVRVDADGSAVFGDGDTSVFALLDEVAGILRAGGDPTSRLNDIDARMEAMLTELSSAGARQNQVGSAQTAIVGNQLTTKTQLSGIEDIDLAQTILDIQMQEVAYNGALGAAAKVLQPSLMDFLR</sequence>
<proteinExistence type="predicted"/>
<organism evidence="2 3">
    <name type="scientific">Cellulomonas biazotea</name>
    <dbReference type="NCBI Taxonomy" id="1709"/>
    <lineage>
        <taxon>Bacteria</taxon>
        <taxon>Bacillati</taxon>
        <taxon>Actinomycetota</taxon>
        <taxon>Actinomycetes</taxon>
        <taxon>Micrococcales</taxon>
        <taxon>Cellulomonadaceae</taxon>
        <taxon>Cellulomonas</taxon>
    </lineage>
</organism>
<evidence type="ECO:0000313" key="2">
    <source>
        <dbReference type="EMBL" id="GCE77996.1"/>
    </source>
</evidence>
<dbReference type="PANTHER" id="PTHR42792">
    <property type="entry name" value="FLAGELLIN"/>
    <property type="match status" value="1"/>
</dbReference>
<name>A0A402DV93_9CELL</name>
<protein>
    <submittedName>
        <fullName evidence="2">Flagellar hook-associated protein FlgL</fullName>
    </submittedName>
</protein>
<evidence type="ECO:0000259" key="1">
    <source>
        <dbReference type="Pfam" id="PF00669"/>
    </source>
</evidence>
<keyword evidence="3" id="KW-1185">Reference proteome</keyword>
<gene>
    <name evidence="2" type="primary">flgL</name>
    <name evidence="2" type="ORF">CBZ_30520</name>
</gene>
<dbReference type="SUPFAM" id="SSF64518">
    <property type="entry name" value="Phase 1 flagellin"/>
    <property type="match status" value="1"/>
</dbReference>
<dbReference type="OrthoDB" id="9758307at2"/>
<dbReference type="GO" id="GO:0071973">
    <property type="term" value="P:bacterial-type flagellum-dependent cell motility"/>
    <property type="evidence" value="ECO:0007669"/>
    <property type="project" value="InterPro"/>
</dbReference>
<dbReference type="InterPro" id="IPR001492">
    <property type="entry name" value="Flagellin"/>
</dbReference>
<accession>A0A402DV93</accession>
<dbReference type="InterPro" id="IPR001029">
    <property type="entry name" value="Flagellin_N"/>
</dbReference>
<feature type="domain" description="Flagellin N-terminal" evidence="1">
    <location>
        <begin position="6"/>
        <end position="141"/>
    </location>
</feature>
<evidence type="ECO:0000313" key="3">
    <source>
        <dbReference type="Proteomes" id="UP000289954"/>
    </source>
</evidence>
<dbReference type="GO" id="GO:0009424">
    <property type="term" value="C:bacterial-type flagellum hook"/>
    <property type="evidence" value="ECO:0007669"/>
    <property type="project" value="InterPro"/>
</dbReference>
<comment type="caution">
    <text evidence="2">The sequence shown here is derived from an EMBL/GenBank/DDBJ whole genome shotgun (WGS) entry which is preliminary data.</text>
</comment>
<dbReference type="PANTHER" id="PTHR42792:SF1">
    <property type="entry name" value="FLAGELLAR HOOK-ASSOCIATED PROTEIN 3"/>
    <property type="match status" value="1"/>
</dbReference>
<dbReference type="EMBL" id="BIMR01000287">
    <property type="protein sequence ID" value="GCE77996.1"/>
    <property type="molecule type" value="Genomic_DNA"/>
</dbReference>
<dbReference type="Gene3D" id="1.20.1330.10">
    <property type="entry name" value="f41 fragment of flagellin, N-terminal domain"/>
    <property type="match status" value="1"/>
</dbReference>
<dbReference type="GO" id="GO:0005198">
    <property type="term" value="F:structural molecule activity"/>
    <property type="evidence" value="ECO:0007669"/>
    <property type="project" value="InterPro"/>
</dbReference>
<dbReference type="RefSeq" id="WP_130782627.1">
    <property type="nucleotide sequence ID" value="NZ_BIMR01000287.1"/>
</dbReference>
<dbReference type="AlphaFoldDB" id="A0A402DV93"/>
<keyword evidence="2" id="KW-0966">Cell projection</keyword>
<keyword evidence="2" id="KW-0969">Cilium</keyword>
<reference evidence="2 3" key="1">
    <citation type="submission" date="2019-01" db="EMBL/GenBank/DDBJ databases">
        <title>Draft genome sequence of Cellulomonas takizawaensis strain TKZ-21.</title>
        <authorList>
            <person name="Yamamura H."/>
            <person name="Hayashi T."/>
            <person name="Hamada M."/>
            <person name="Serisawa Y."/>
            <person name="Matsuyama K."/>
            <person name="Nakagawa Y."/>
            <person name="Otoguro M."/>
            <person name="Yanagida F."/>
            <person name="Hayakawa M."/>
        </authorList>
    </citation>
    <scope>NUCLEOTIDE SEQUENCE [LARGE SCALE GENOMIC DNA]</scope>
    <source>
        <strain evidence="2 3">NBRC12680</strain>
    </source>
</reference>
<dbReference type="NCBIfam" id="TIGR02550">
    <property type="entry name" value="flagell_flgL"/>
    <property type="match status" value="1"/>
</dbReference>
<dbReference type="Pfam" id="PF00669">
    <property type="entry name" value="Flagellin_N"/>
    <property type="match status" value="1"/>
</dbReference>